<organism evidence="9 10">
    <name type="scientific">Anaerosalibacter massiliensis</name>
    <dbReference type="NCBI Taxonomy" id="1347392"/>
    <lineage>
        <taxon>Bacteria</taxon>
        <taxon>Bacillati</taxon>
        <taxon>Bacillota</taxon>
        <taxon>Tissierellia</taxon>
        <taxon>Tissierellales</taxon>
        <taxon>Sporanaerobacteraceae</taxon>
        <taxon>Anaerosalibacter</taxon>
    </lineage>
</organism>
<dbReference type="GO" id="GO:0005737">
    <property type="term" value="C:cytoplasm"/>
    <property type="evidence" value="ECO:0007669"/>
    <property type="project" value="UniProtKB-SubCell"/>
</dbReference>
<evidence type="ECO:0000256" key="2">
    <source>
        <dbReference type="ARBA" id="ARBA00009008"/>
    </source>
</evidence>
<dbReference type="RefSeq" id="WP_042682105.1">
    <property type="nucleotide sequence ID" value="NZ_CABKTM010000043.1"/>
</dbReference>
<evidence type="ECO:0000256" key="3">
    <source>
        <dbReference type="ARBA" id="ARBA00022490"/>
    </source>
</evidence>
<dbReference type="Gene3D" id="6.10.250.660">
    <property type="match status" value="1"/>
</dbReference>
<gene>
    <name evidence="9" type="ORF">NSA23_00355</name>
</gene>
<evidence type="ECO:0000256" key="6">
    <source>
        <dbReference type="ARBA" id="ARBA00023306"/>
    </source>
</evidence>
<keyword evidence="6" id="KW-0131">Cell cycle</keyword>
<evidence type="ECO:0000313" key="10">
    <source>
        <dbReference type="Proteomes" id="UP001142078"/>
    </source>
</evidence>
<dbReference type="PANTHER" id="PTHR35794:SF2">
    <property type="entry name" value="CELL DIVISION PROTEIN DIVIVA"/>
    <property type="match status" value="1"/>
</dbReference>
<proteinExistence type="inferred from homology"/>
<dbReference type="PANTHER" id="PTHR35794">
    <property type="entry name" value="CELL DIVISION PROTEIN DIVIVA"/>
    <property type="match status" value="1"/>
</dbReference>
<keyword evidence="10" id="KW-1185">Reference proteome</keyword>
<accession>A0A9X2S3U2</accession>
<dbReference type="EMBL" id="JANJZL010000001">
    <property type="protein sequence ID" value="MCR2042554.1"/>
    <property type="molecule type" value="Genomic_DNA"/>
</dbReference>
<name>A0A9X2S3U2_9FIRM</name>
<keyword evidence="4" id="KW-0132">Cell division</keyword>
<dbReference type="InterPro" id="IPR019933">
    <property type="entry name" value="DivIVA_domain"/>
</dbReference>
<reference evidence="9" key="1">
    <citation type="submission" date="2022-07" db="EMBL/GenBank/DDBJ databases">
        <title>Enhanced cultured diversity of the mouse gut microbiota enables custom-made synthetic communities.</title>
        <authorList>
            <person name="Afrizal A."/>
        </authorList>
    </citation>
    <scope>NUCLEOTIDE SEQUENCE</scope>
    <source>
        <strain evidence="9">DSM 29482</strain>
    </source>
</reference>
<dbReference type="NCBIfam" id="TIGR03544">
    <property type="entry name" value="DivI1A_domain"/>
    <property type="match status" value="1"/>
</dbReference>
<feature type="compositionally biased region" description="Basic and acidic residues" evidence="8">
    <location>
        <begin position="156"/>
        <end position="171"/>
    </location>
</feature>
<comment type="similarity">
    <text evidence="2">Belongs to the DivIVA family.</text>
</comment>
<evidence type="ECO:0000256" key="1">
    <source>
        <dbReference type="ARBA" id="ARBA00004496"/>
    </source>
</evidence>
<sequence length="199" mass="23018">MLTPLDIQNKEFKSSFRGYKESEVDSFLDEIVIDYEKLYKENIELKDKITALNDHLKQYNNLEETLKNTLVVAQGTAEEVTNTAKQKADLIIMESEEKSKRIISDANDEVLKIQKEYESLRKEIYVFKTRFKSLIEAQLSTLDDYYSEIESAVINDAKEKSKDEADKEGIDNAHSSNNIRMKDLDKEENDIDKLDDMGA</sequence>
<dbReference type="OrthoDB" id="9815492at2"/>
<dbReference type="AlphaFoldDB" id="A0A9X2S3U2"/>
<protein>
    <submittedName>
        <fullName evidence="9">DivIVA domain-containing protein</fullName>
    </submittedName>
</protein>
<dbReference type="GO" id="GO:0051301">
    <property type="term" value="P:cell division"/>
    <property type="evidence" value="ECO:0007669"/>
    <property type="project" value="UniProtKB-KW"/>
</dbReference>
<keyword evidence="5 7" id="KW-0175">Coiled coil</keyword>
<keyword evidence="3" id="KW-0963">Cytoplasm</keyword>
<evidence type="ECO:0000256" key="8">
    <source>
        <dbReference type="SAM" id="MobiDB-lite"/>
    </source>
</evidence>
<evidence type="ECO:0000313" key="9">
    <source>
        <dbReference type="EMBL" id="MCR2042554.1"/>
    </source>
</evidence>
<evidence type="ECO:0000256" key="4">
    <source>
        <dbReference type="ARBA" id="ARBA00022618"/>
    </source>
</evidence>
<evidence type="ECO:0000256" key="7">
    <source>
        <dbReference type="SAM" id="Coils"/>
    </source>
</evidence>
<comment type="subcellular location">
    <subcellularLocation>
        <location evidence="1">Cytoplasm</location>
    </subcellularLocation>
</comment>
<comment type="caution">
    <text evidence="9">The sequence shown here is derived from an EMBL/GenBank/DDBJ whole genome shotgun (WGS) entry which is preliminary data.</text>
</comment>
<dbReference type="Pfam" id="PF05103">
    <property type="entry name" value="DivIVA"/>
    <property type="match status" value="1"/>
</dbReference>
<dbReference type="Proteomes" id="UP001142078">
    <property type="component" value="Unassembled WGS sequence"/>
</dbReference>
<feature type="coiled-coil region" evidence="7">
    <location>
        <begin position="28"/>
        <end position="69"/>
    </location>
</feature>
<dbReference type="InterPro" id="IPR007793">
    <property type="entry name" value="DivIVA_fam"/>
</dbReference>
<feature type="region of interest" description="Disordered" evidence="8">
    <location>
        <begin position="156"/>
        <end position="199"/>
    </location>
</feature>
<feature type="compositionally biased region" description="Basic and acidic residues" evidence="8">
    <location>
        <begin position="180"/>
        <end position="199"/>
    </location>
</feature>
<evidence type="ECO:0000256" key="5">
    <source>
        <dbReference type="ARBA" id="ARBA00023054"/>
    </source>
</evidence>